<evidence type="ECO:0000313" key="3">
    <source>
        <dbReference type="Proteomes" id="UP000789508"/>
    </source>
</evidence>
<gene>
    <name evidence="2" type="ORF">ALEPTO_LOCUS10978</name>
</gene>
<dbReference type="EMBL" id="CAJVPS010014942">
    <property type="protein sequence ID" value="CAG8684927.1"/>
    <property type="molecule type" value="Genomic_DNA"/>
</dbReference>
<organism evidence="2 3">
    <name type="scientific">Ambispora leptoticha</name>
    <dbReference type="NCBI Taxonomy" id="144679"/>
    <lineage>
        <taxon>Eukaryota</taxon>
        <taxon>Fungi</taxon>
        <taxon>Fungi incertae sedis</taxon>
        <taxon>Mucoromycota</taxon>
        <taxon>Glomeromycotina</taxon>
        <taxon>Glomeromycetes</taxon>
        <taxon>Archaeosporales</taxon>
        <taxon>Ambisporaceae</taxon>
        <taxon>Ambispora</taxon>
    </lineage>
</organism>
<dbReference type="AlphaFoldDB" id="A0A9N9ELG2"/>
<sequence length="445" mass="51026">TKLYNEVDRLFESEEVSTFFKRMDVKALKGAKEELLVEKKSLYGTEVQLTVEDDKILTASSSKLNILGTSVETSERNYEDDKESDSKVIMNAGKRPISLESSPQTESMIDAEKSVNDTIKKLLPSKDLEEIWRLVMDRLNKKNIKVQSIESRIIDLTNWSCVDWSRILKTEDKAKLFRTCQQKLSKDRIDKNVIDLIDNSGTSIRNLDGLKQLKDKLSNIGSEDGNLSAEIVSFFYKCCRREVNILSHPIRERDYILRIMSPILTDLLEEYDSGRFQTYWIEKISKAVQTRKRRKIHAEYVKFGNESTKVDVVVELRNYGIELVSVEVGNTETNNDDLKLREDHTALKIELKDMMDNFRDELHFKKKDLAEIFVMGIQVTEVATLVIPRSMSAMEDLLGPLIKNLLGFRHTLLMLNKIVTSKAIARQSTPSPPSSPPHQTSETPE</sequence>
<reference evidence="2" key="1">
    <citation type="submission" date="2021-06" db="EMBL/GenBank/DDBJ databases">
        <authorList>
            <person name="Kallberg Y."/>
            <person name="Tangrot J."/>
            <person name="Rosling A."/>
        </authorList>
    </citation>
    <scope>NUCLEOTIDE SEQUENCE</scope>
    <source>
        <strain evidence="2">FL130A</strain>
    </source>
</reference>
<feature type="region of interest" description="Disordered" evidence="1">
    <location>
        <begin position="424"/>
        <end position="445"/>
    </location>
</feature>
<proteinExistence type="predicted"/>
<dbReference type="Proteomes" id="UP000789508">
    <property type="component" value="Unassembled WGS sequence"/>
</dbReference>
<evidence type="ECO:0000256" key="1">
    <source>
        <dbReference type="SAM" id="MobiDB-lite"/>
    </source>
</evidence>
<keyword evidence="3" id="KW-1185">Reference proteome</keyword>
<dbReference type="OrthoDB" id="2410654at2759"/>
<accession>A0A9N9ELG2</accession>
<evidence type="ECO:0000313" key="2">
    <source>
        <dbReference type="EMBL" id="CAG8684927.1"/>
    </source>
</evidence>
<feature type="non-terminal residue" evidence="2">
    <location>
        <position position="445"/>
    </location>
</feature>
<feature type="non-terminal residue" evidence="2">
    <location>
        <position position="1"/>
    </location>
</feature>
<comment type="caution">
    <text evidence="2">The sequence shown here is derived from an EMBL/GenBank/DDBJ whole genome shotgun (WGS) entry which is preliminary data.</text>
</comment>
<name>A0A9N9ELG2_9GLOM</name>
<protein>
    <submittedName>
        <fullName evidence="2">13365_t:CDS:1</fullName>
    </submittedName>
</protein>